<feature type="compositionally biased region" description="Basic and acidic residues" evidence="1">
    <location>
        <begin position="19"/>
        <end position="29"/>
    </location>
</feature>
<keyword evidence="2" id="KW-1133">Transmembrane helix</keyword>
<sequence>MKDDKSEILPTRRSPRRSPPREPSGEHVDPSISSVEDDSETLTLALNQTISARACLYWPSEPLINELSIAAGGLIGYLDFLENQKDGNELIIGLCARVLGPEGLDPQELFIEATKKGSVDNPEELAKFCRETLERHLSSVQKSVEGPELGHSRAVTIALLGDIGAFMTATGATTGTVRDEKVSRRLKESFSDYALKLEGKTSEFRDLVDESAQRGRKLGGGGVIGPTKSKERKRVEEEELIPRTGIHDCGKDADELLGRFEKEGHLVPTKWATARLHEKRVELTEEPLAGHMSASPSEILWTWDILAGRGIDKAYVGGTGPGYSAARAAGACAFLVGCGYHSALEVVHGTLIYGGQDPKEVLVEAVEQRLKETGVEIPDAGALFYSGAATSLVGEFLDDMTSEVGREAKSNAEETLEEDTLEEDSVEEEQSYSLLNSLKSNLGKFAVGVLFVVAATATVVIATQNNKTL</sequence>
<feature type="transmembrane region" description="Helical" evidence="2">
    <location>
        <begin position="445"/>
        <end position="463"/>
    </location>
</feature>
<keyword evidence="2" id="KW-0812">Transmembrane</keyword>
<dbReference type="STRING" id="45066.Lgra_1291"/>
<proteinExistence type="predicted"/>
<dbReference type="Proteomes" id="UP000254476">
    <property type="component" value="Unassembled WGS sequence"/>
</dbReference>
<evidence type="ECO:0000313" key="5">
    <source>
        <dbReference type="Proteomes" id="UP000054691"/>
    </source>
</evidence>
<protein>
    <submittedName>
        <fullName evidence="4">Uncharacterized protein</fullName>
    </submittedName>
</protein>
<reference evidence="3 5" key="1">
    <citation type="submission" date="2015-11" db="EMBL/GenBank/DDBJ databases">
        <title>Genomic analysis of 38 Legionella species identifies large and diverse effector repertoires.</title>
        <authorList>
            <person name="Burstein D."/>
            <person name="Amaro F."/>
            <person name="Zusman T."/>
            <person name="Lifshitz Z."/>
            <person name="Cohen O."/>
            <person name="Gilbert J.A."/>
            <person name="Pupko T."/>
            <person name="Shuman H.A."/>
            <person name="Segal G."/>
        </authorList>
    </citation>
    <scope>NUCLEOTIDE SEQUENCE [LARGE SCALE GENOMIC DNA]</scope>
    <source>
        <strain evidence="3 5">Lyon 8420412</strain>
    </source>
</reference>
<evidence type="ECO:0000256" key="1">
    <source>
        <dbReference type="SAM" id="MobiDB-lite"/>
    </source>
</evidence>
<dbReference type="AlphaFoldDB" id="A0A378JGV2"/>
<dbReference type="EMBL" id="LNYE01000020">
    <property type="protein sequence ID" value="KTD11833.1"/>
    <property type="molecule type" value="Genomic_DNA"/>
</dbReference>
<feature type="region of interest" description="Disordered" evidence="1">
    <location>
        <begin position="407"/>
        <end position="426"/>
    </location>
</feature>
<feature type="region of interest" description="Disordered" evidence="1">
    <location>
        <begin position="1"/>
        <end position="37"/>
    </location>
</feature>
<organism evidence="4 6">
    <name type="scientific">Legionella gratiana</name>
    <dbReference type="NCBI Taxonomy" id="45066"/>
    <lineage>
        <taxon>Bacteria</taxon>
        <taxon>Pseudomonadati</taxon>
        <taxon>Pseudomonadota</taxon>
        <taxon>Gammaproteobacteria</taxon>
        <taxon>Legionellales</taxon>
        <taxon>Legionellaceae</taxon>
        <taxon>Legionella</taxon>
    </lineage>
</organism>
<name>A0A378JGV2_9GAMM</name>
<dbReference type="Proteomes" id="UP000054691">
    <property type="component" value="Unassembled WGS sequence"/>
</dbReference>
<feature type="region of interest" description="Disordered" evidence="1">
    <location>
        <begin position="215"/>
        <end position="235"/>
    </location>
</feature>
<evidence type="ECO:0000313" key="3">
    <source>
        <dbReference type="EMBL" id="KTD11833.1"/>
    </source>
</evidence>
<evidence type="ECO:0000313" key="6">
    <source>
        <dbReference type="Proteomes" id="UP000254476"/>
    </source>
</evidence>
<evidence type="ECO:0000256" key="2">
    <source>
        <dbReference type="SAM" id="Phobius"/>
    </source>
</evidence>
<gene>
    <name evidence="3" type="ORF">Lgra_1291</name>
    <name evidence="4" type="ORF">NCTC12388_03343</name>
</gene>
<evidence type="ECO:0000313" key="4">
    <source>
        <dbReference type="EMBL" id="STX46576.1"/>
    </source>
</evidence>
<keyword evidence="5" id="KW-1185">Reference proteome</keyword>
<feature type="compositionally biased region" description="Acidic residues" evidence="1">
    <location>
        <begin position="414"/>
        <end position="426"/>
    </location>
</feature>
<dbReference type="RefSeq" id="WP_238584381.1">
    <property type="nucleotide sequence ID" value="NZ_CAAAHW010000010.1"/>
</dbReference>
<accession>A0A378JGV2</accession>
<dbReference type="EMBL" id="UGOB01000001">
    <property type="protein sequence ID" value="STX46576.1"/>
    <property type="molecule type" value="Genomic_DNA"/>
</dbReference>
<reference evidence="4 6" key="2">
    <citation type="submission" date="2018-06" db="EMBL/GenBank/DDBJ databases">
        <authorList>
            <consortium name="Pathogen Informatics"/>
            <person name="Doyle S."/>
        </authorList>
    </citation>
    <scope>NUCLEOTIDE SEQUENCE [LARGE SCALE GENOMIC DNA]</scope>
    <source>
        <strain evidence="4 6">NCTC12388</strain>
    </source>
</reference>
<keyword evidence="2" id="KW-0472">Membrane</keyword>